<keyword evidence="4 6" id="KW-0862">Zinc</keyword>
<keyword evidence="2" id="KW-0677">Repeat</keyword>
<reference evidence="9 10" key="1">
    <citation type="submission" date="2023-11" db="EMBL/GenBank/DDBJ databases">
        <authorList>
            <person name="Hedman E."/>
            <person name="Englund M."/>
            <person name="Stromberg M."/>
            <person name="Nyberg Akerstrom W."/>
            <person name="Nylinder S."/>
            <person name="Jareborg N."/>
            <person name="Kallberg Y."/>
            <person name="Kronander E."/>
        </authorList>
    </citation>
    <scope>NUCLEOTIDE SEQUENCE [LARGE SCALE GENOMIC DNA]</scope>
</reference>
<dbReference type="SMART" id="SM00868">
    <property type="entry name" value="zf-AD"/>
    <property type="match status" value="1"/>
</dbReference>
<dbReference type="AlphaFoldDB" id="A0AAV1KZ56"/>
<feature type="domain" description="C2H2-type" evidence="7">
    <location>
        <begin position="724"/>
        <end position="749"/>
    </location>
</feature>
<dbReference type="InterPro" id="IPR036236">
    <property type="entry name" value="Znf_C2H2_sf"/>
</dbReference>
<feature type="binding site" evidence="6">
    <location>
        <position position="23"/>
    </location>
    <ligand>
        <name>Zn(2+)</name>
        <dbReference type="ChEBI" id="CHEBI:29105"/>
    </ligand>
</feature>
<feature type="domain" description="C2H2-type" evidence="7">
    <location>
        <begin position="666"/>
        <end position="692"/>
    </location>
</feature>
<dbReference type="PANTHER" id="PTHR24379">
    <property type="entry name" value="KRAB AND ZINC FINGER DOMAIN-CONTAINING"/>
    <property type="match status" value="1"/>
</dbReference>
<feature type="domain" description="C2H2-type" evidence="7">
    <location>
        <begin position="422"/>
        <end position="450"/>
    </location>
</feature>
<dbReference type="FunFam" id="3.30.160.60:FF:000100">
    <property type="entry name" value="Zinc finger 45-like"/>
    <property type="match status" value="1"/>
</dbReference>
<dbReference type="PROSITE" id="PS51915">
    <property type="entry name" value="ZAD"/>
    <property type="match status" value="1"/>
</dbReference>
<dbReference type="PANTHER" id="PTHR24379:SF127">
    <property type="entry name" value="BLOODY FINGERS-RELATED"/>
    <property type="match status" value="1"/>
</dbReference>
<evidence type="ECO:0000256" key="4">
    <source>
        <dbReference type="ARBA" id="ARBA00022833"/>
    </source>
</evidence>
<sequence>MSRQVDIKALVSHVVRGDGINRCRICMGDTTEGQVFLGDTVMMDGEQPVTLSELLETISGVEVLMNEDLPVSLCATCSLSALNAAEFRRNCRQAANKWDAMLQLLDTLTKNRDKCKSLFAVIDSDEMVLIKDNGNFPNSKSAAKRLSIRLNPEKKQKAVNVTVKKHRCQCPDCGKQFLYIQQFYQHLKESTDFKRACYICAKIMTRDELVLHLREVHNHKSYDCKKCPALLRSYSQYMQHLQKAHSQGSCTCGDCGRSFRSTNAFRAHISIHSSKSCPSCDKIFRNQTCYLYHVKKCCNLERNKNNTHSKKRGKVEVKNKKSDEKIKVGMRGSTDKVCICDYCGKKYAGKKFISAHIQIVHMKNTHRPCIYCGKYLAAAHMTEHLKKHESIKVYKCDHCGVTLKTKLGFIQHLRLHSGEKPYGCQYCGETFSASSRRSEHIRKTHKSSEIILRHACEQCPARFRLPYRLKKHMASVHNVGKNNPQFECTECHEKFGSCRGLLHHNRTHQQPLTMLKKATKEMRCKVCHRLFQEEHELEQHIQTAHSVLSYVCHVCNNGFINDRALNAHMYAHTLFHCQSCSSSFENRRCYKHHISRCEVSKRPPESIYECHDCGSKYEKKMSLRTHIQQKHLNVLPYICQQCGKRSSNLGHHRAHESIHMSVRKVFQCYCGAKMFTQLGFNLHQRIHSGEKPYECSECGDRFLSSSRRLDHIKRRHISTKDMPHGCEKCPAKFIRPAQLKKHYQVAHSA</sequence>
<keyword evidence="10" id="KW-1185">Reference proteome</keyword>
<dbReference type="EMBL" id="CAVLGL010000082">
    <property type="protein sequence ID" value="CAK1587958.1"/>
    <property type="molecule type" value="Genomic_DNA"/>
</dbReference>
<dbReference type="Pfam" id="PF00096">
    <property type="entry name" value="zf-C2H2"/>
    <property type="match status" value="2"/>
</dbReference>
<dbReference type="SUPFAM" id="SSF57716">
    <property type="entry name" value="Glucocorticoid receptor-like (DNA-binding domain)"/>
    <property type="match status" value="1"/>
</dbReference>
<evidence type="ECO:0000256" key="3">
    <source>
        <dbReference type="ARBA" id="ARBA00022771"/>
    </source>
</evidence>
<dbReference type="GO" id="GO:0008270">
    <property type="term" value="F:zinc ion binding"/>
    <property type="evidence" value="ECO:0007669"/>
    <property type="project" value="UniProtKB-UniRule"/>
</dbReference>
<dbReference type="Gene3D" id="3.30.160.60">
    <property type="entry name" value="Classic Zinc Finger"/>
    <property type="match status" value="8"/>
</dbReference>
<feature type="domain" description="C2H2-type" evidence="7">
    <location>
        <begin position="608"/>
        <end position="636"/>
    </location>
</feature>
<accession>A0AAV1KZ56</accession>
<keyword evidence="3 5" id="KW-0863">Zinc-finger</keyword>
<evidence type="ECO:0000256" key="1">
    <source>
        <dbReference type="ARBA" id="ARBA00022723"/>
    </source>
</evidence>
<evidence type="ECO:0000313" key="9">
    <source>
        <dbReference type="EMBL" id="CAK1587958.1"/>
    </source>
</evidence>
<feature type="domain" description="C2H2-type" evidence="7">
    <location>
        <begin position="250"/>
        <end position="277"/>
    </location>
</feature>
<feature type="domain" description="C2H2-type" evidence="7">
    <location>
        <begin position="454"/>
        <end position="482"/>
    </location>
</feature>
<dbReference type="GO" id="GO:0005634">
    <property type="term" value="C:nucleus"/>
    <property type="evidence" value="ECO:0007669"/>
    <property type="project" value="InterPro"/>
</dbReference>
<evidence type="ECO:0000259" key="7">
    <source>
        <dbReference type="PROSITE" id="PS50157"/>
    </source>
</evidence>
<protein>
    <submittedName>
        <fullName evidence="9">Uncharacterized protein</fullName>
    </submittedName>
</protein>
<dbReference type="SMART" id="SM00355">
    <property type="entry name" value="ZnF_C2H2"/>
    <property type="match status" value="19"/>
</dbReference>
<comment type="caution">
    <text evidence="9">The sequence shown here is derived from an EMBL/GenBank/DDBJ whole genome shotgun (WGS) entry which is preliminary data.</text>
</comment>
<feature type="domain" description="C2H2-type" evidence="7">
    <location>
        <begin position="693"/>
        <end position="721"/>
    </location>
</feature>
<dbReference type="PROSITE" id="PS00028">
    <property type="entry name" value="ZINC_FINGER_C2H2_1"/>
    <property type="match status" value="12"/>
</dbReference>
<evidence type="ECO:0000259" key="8">
    <source>
        <dbReference type="PROSITE" id="PS51915"/>
    </source>
</evidence>
<dbReference type="SUPFAM" id="SSF57667">
    <property type="entry name" value="beta-beta-alpha zinc fingers"/>
    <property type="match status" value="6"/>
</dbReference>
<feature type="domain" description="C2H2-type" evidence="7">
    <location>
        <begin position="550"/>
        <end position="573"/>
    </location>
</feature>
<feature type="binding site" evidence="6">
    <location>
        <position position="74"/>
    </location>
    <ligand>
        <name>Zn(2+)</name>
        <dbReference type="ChEBI" id="CHEBI:29105"/>
    </ligand>
</feature>
<evidence type="ECO:0000256" key="6">
    <source>
        <dbReference type="PROSITE-ProRule" id="PRU01263"/>
    </source>
</evidence>
<organism evidence="9 10">
    <name type="scientific">Parnassius mnemosyne</name>
    <name type="common">clouded apollo</name>
    <dbReference type="NCBI Taxonomy" id="213953"/>
    <lineage>
        <taxon>Eukaryota</taxon>
        <taxon>Metazoa</taxon>
        <taxon>Ecdysozoa</taxon>
        <taxon>Arthropoda</taxon>
        <taxon>Hexapoda</taxon>
        <taxon>Insecta</taxon>
        <taxon>Pterygota</taxon>
        <taxon>Neoptera</taxon>
        <taxon>Endopterygota</taxon>
        <taxon>Lepidoptera</taxon>
        <taxon>Glossata</taxon>
        <taxon>Ditrysia</taxon>
        <taxon>Papilionoidea</taxon>
        <taxon>Papilionidae</taxon>
        <taxon>Parnassiinae</taxon>
        <taxon>Parnassini</taxon>
        <taxon>Parnassius</taxon>
        <taxon>Driopa</taxon>
    </lineage>
</organism>
<feature type="domain" description="C2H2-type" evidence="7">
    <location>
        <begin position="486"/>
        <end position="508"/>
    </location>
</feature>
<feature type="domain" description="C2H2-type" evidence="7">
    <location>
        <begin position="394"/>
        <end position="421"/>
    </location>
</feature>
<dbReference type="InterPro" id="IPR012934">
    <property type="entry name" value="Znf_AD"/>
</dbReference>
<proteinExistence type="predicted"/>
<feature type="domain" description="ZAD" evidence="8">
    <location>
        <begin position="21"/>
        <end position="101"/>
    </location>
</feature>
<gene>
    <name evidence="9" type="ORF">PARMNEM_LOCUS8658</name>
</gene>
<dbReference type="PROSITE" id="PS50157">
    <property type="entry name" value="ZINC_FINGER_C2H2_2"/>
    <property type="match status" value="13"/>
</dbReference>
<dbReference type="Pfam" id="PF07776">
    <property type="entry name" value="zf-AD"/>
    <property type="match status" value="1"/>
</dbReference>
<dbReference type="InterPro" id="IPR013087">
    <property type="entry name" value="Znf_C2H2_type"/>
</dbReference>
<evidence type="ECO:0000256" key="5">
    <source>
        <dbReference type="PROSITE-ProRule" id="PRU00042"/>
    </source>
</evidence>
<dbReference type="Proteomes" id="UP001314205">
    <property type="component" value="Unassembled WGS sequence"/>
</dbReference>
<keyword evidence="1 6" id="KW-0479">Metal-binding</keyword>
<feature type="binding site" evidence="6">
    <location>
        <position position="77"/>
    </location>
    <ligand>
        <name>Zn(2+)</name>
        <dbReference type="ChEBI" id="CHEBI:29105"/>
    </ligand>
</feature>
<feature type="binding site" evidence="6">
    <location>
        <position position="26"/>
    </location>
    <ligand>
        <name>Zn(2+)</name>
        <dbReference type="ChEBI" id="CHEBI:29105"/>
    </ligand>
</feature>
<feature type="domain" description="C2H2-type" evidence="7">
    <location>
        <begin position="522"/>
        <end position="546"/>
    </location>
</feature>
<feature type="domain" description="C2H2-type" evidence="7">
    <location>
        <begin position="575"/>
        <end position="603"/>
    </location>
</feature>
<evidence type="ECO:0000313" key="10">
    <source>
        <dbReference type="Proteomes" id="UP001314205"/>
    </source>
</evidence>
<name>A0AAV1KZ56_9NEOP</name>
<feature type="domain" description="C2H2-type" evidence="7">
    <location>
        <begin position="637"/>
        <end position="664"/>
    </location>
</feature>
<evidence type="ECO:0000256" key="2">
    <source>
        <dbReference type="ARBA" id="ARBA00022737"/>
    </source>
</evidence>